<evidence type="ECO:0000256" key="5">
    <source>
        <dbReference type="ARBA" id="ARBA00022679"/>
    </source>
</evidence>
<dbReference type="EMBL" id="CP047045">
    <property type="protein sequence ID" value="QGZ95574.1"/>
    <property type="molecule type" value="Genomic_DNA"/>
</dbReference>
<evidence type="ECO:0000256" key="3">
    <source>
        <dbReference type="ARBA" id="ARBA00012438"/>
    </source>
</evidence>
<keyword evidence="5 14" id="KW-0808">Transferase</keyword>
<keyword evidence="4" id="KW-0597">Phosphoprotein</keyword>
<accession>A0A6I6MSM2</accession>
<keyword evidence="10 11" id="KW-0472">Membrane</keyword>
<dbReference type="InterPro" id="IPR003660">
    <property type="entry name" value="HAMP_dom"/>
</dbReference>
<dbReference type="Gene3D" id="6.10.340.10">
    <property type="match status" value="1"/>
</dbReference>
<evidence type="ECO:0000256" key="11">
    <source>
        <dbReference type="SAM" id="Phobius"/>
    </source>
</evidence>
<comment type="catalytic activity">
    <reaction evidence="1">
        <text>ATP + protein L-histidine = ADP + protein N-phospho-L-histidine.</text>
        <dbReference type="EC" id="2.7.13.3"/>
    </reaction>
</comment>
<keyword evidence="8 11" id="KW-1133">Transmembrane helix</keyword>
<keyword evidence="7 14" id="KW-0418">Kinase</keyword>
<dbReference type="Pfam" id="PF00512">
    <property type="entry name" value="HisKA"/>
    <property type="match status" value="1"/>
</dbReference>
<dbReference type="PROSITE" id="PS50885">
    <property type="entry name" value="HAMP"/>
    <property type="match status" value="1"/>
</dbReference>
<evidence type="ECO:0000259" key="12">
    <source>
        <dbReference type="PROSITE" id="PS50109"/>
    </source>
</evidence>
<dbReference type="SMART" id="SM00388">
    <property type="entry name" value="HisKA"/>
    <property type="match status" value="1"/>
</dbReference>
<dbReference type="Pfam" id="PF02518">
    <property type="entry name" value="HATPase_c"/>
    <property type="match status" value="1"/>
</dbReference>
<evidence type="ECO:0000256" key="9">
    <source>
        <dbReference type="ARBA" id="ARBA00023012"/>
    </source>
</evidence>
<evidence type="ECO:0000256" key="10">
    <source>
        <dbReference type="ARBA" id="ARBA00023136"/>
    </source>
</evidence>
<dbReference type="InterPro" id="IPR050428">
    <property type="entry name" value="TCS_sensor_his_kinase"/>
</dbReference>
<evidence type="ECO:0000256" key="6">
    <source>
        <dbReference type="ARBA" id="ARBA00022692"/>
    </source>
</evidence>
<dbReference type="InterPro" id="IPR005467">
    <property type="entry name" value="His_kinase_dom"/>
</dbReference>
<dbReference type="CDD" id="cd06225">
    <property type="entry name" value="HAMP"/>
    <property type="match status" value="1"/>
</dbReference>
<dbReference type="InterPro" id="IPR003661">
    <property type="entry name" value="HisK_dim/P_dom"/>
</dbReference>
<dbReference type="SUPFAM" id="SSF47384">
    <property type="entry name" value="Homodimeric domain of signal transducing histidine kinase"/>
    <property type="match status" value="1"/>
</dbReference>
<dbReference type="SUPFAM" id="SSF55874">
    <property type="entry name" value="ATPase domain of HSP90 chaperone/DNA topoisomerase II/histidine kinase"/>
    <property type="match status" value="1"/>
</dbReference>
<dbReference type="KEGG" id="tsv:DSM104635_02424"/>
<evidence type="ECO:0000256" key="8">
    <source>
        <dbReference type="ARBA" id="ARBA00022989"/>
    </source>
</evidence>
<feature type="transmembrane region" description="Helical" evidence="11">
    <location>
        <begin position="164"/>
        <end position="184"/>
    </location>
</feature>
<dbReference type="SUPFAM" id="SSF158472">
    <property type="entry name" value="HAMP domain-like"/>
    <property type="match status" value="1"/>
</dbReference>
<dbReference type="SMART" id="SM00304">
    <property type="entry name" value="HAMP"/>
    <property type="match status" value="1"/>
</dbReference>
<proteinExistence type="predicted"/>
<evidence type="ECO:0000256" key="7">
    <source>
        <dbReference type="ARBA" id="ARBA00022777"/>
    </source>
</evidence>
<evidence type="ECO:0000256" key="2">
    <source>
        <dbReference type="ARBA" id="ARBA00004370"/>
    </source>
</evidence>
<dbReference type="Gene3D" id="1.10.287.130">
    <property type="match status" value="1"/>
</dbReference>
<dbReference type="PROSITE" id="PS50109">
    <property type="entry name" value="HIS_KIN"/>
    <property type="match status" value="1"/>
</dbReference>
<dbReference type="CDD" id="cd00075">
    <property type="entry name" value="HATPase"/>
    <property type="match status" value="1"/>
</dbReference>
<dbReference type="PRINTS" id="PR00344">
    <property type="entry name" value="BCTRLSENSOR"/>
</dbReference>
<dbReference type="GO" id="GO:0005886">
    <property type="term" value="C:plasma membrane"/>
    <property type="evidence" value="ECO:0007669"/>
    <property type="project" value="TreeGrafter"/>
</dbReference>
<dbReference type="InterPro" id="IPR004358">
    <property type="entry name" value="Sig_transdc_His_kin-like_C"/>
</dbReference>
<feature type="transmembrane region" description="Helical" evidence="11">
    <location>
        <begin position="12"/>
        <end position="37"/>
    </location>
</feature>
<dbReference type="CDD" id="cd00082">
    <property type="entry name" value="HisKA"/>
    <property type="match status" value="1"/>
</dbReference>
<dbReference type="Gene3D" id="3.30.565.10">
    <property type="entry name" value="Histidine kinase-like ATPase, C-terminal domain"/>
    <property type="match status" value="1"/>
</dbReference>
<dbReference type="InterPro" id="IPR003594">
    <property type="entry name" value="HATPase_dom"/>
</dbReference>
<dbReference type="PANTHER" id="PTHR45436:SF8">
    <property type="entry name" value="HISTIDINE KINASE"/>
    <property type="match status" value="1"/>
</dbReference>
<dbReference type="InterPro" id="IPR036890">
    <property type="entry name" value="HATPase_C_sf"/>
</dbReference>
<dbReference type="SMART" id="SM00387">
    <property type="entry name" value="HATPase_c"/>
    <property type="match status" value="1"/>
</dbReference>
<gene>
    <name evidence="14" type="primary">senX3</name>
    <name evidence="14" type="ORF">DSM104635_02424</name>
</gene>
<keyword evidence="9" id="KW-0902">Two-component regulatory system</keyword>
<organism evidence="14 15">
    <name type="scientific">Terricaulis silvestris</name>
    <dbReference type="NCBI Taxonomy" id="2686094"/>
    <lineage>
        <taxon>Bacteria</taxon>
        <taxon>Pseudomonadati</taxon>
        <taxon>Pseudomonadota</taxon>
        <taxon>Alphaproteobacteria</taxon>
        <taxon>Caulobacterales</taxon>
        <taxon>Caulobacteraceae</taxon>
        <taxon>Terricaulis</taxon>
    </lineage>
</organism>
<dbReference type="GO" id="GO:0000155">
    <property type="term" value="F:phosphorelay sensor kinase activity"/>
    <property type="evidence" value="ECO:0007669"/>
    <property type="project" value="InterPro"/>
</dbReference>
<sequence length="464" mass="50390">MRPRLDALLRTTTFRLALVQAGVVLAFVVAMLVYVYFATVGQLIRDSNVLADQEYATLERAYAEGGMRRLNQEVVERAARQGPFLYVLAESNGVVVTGDFQQLPAAPRETPERVDFSFERVDENGEPVRGRASGRVGRLINGPILLVARDLGDSAIIAGRITQVLWTVAIVGLIVSIVSGLLAATQAARRAEALSNTAREVMAGDMTRRAPVRGVGDEFDELAEAMNAMLDRLERLMNTTRTAGDAIAHDLRSPLTRFKQKIENALDAPPDTDADREALRKAVDEADRLLNMFSAVLKLARVETASNWRLQRVDASEILRELAEFYEPAAEEQGLTLRAQVQDGLVVRGEHGLFTQAVSNLIENALKYTPSGGNVEVRALRRPDGRIEIDVLDDGPGVPPAERDRVLERFVRLETARSTPGVGLGLSLVAAVARLHQGGLHLRDGLSNGDKTGLGAALVLPAAA</sequence>
<protein>
    <recommendedName>
        <fullName evidence="3">histidine kinase</fullName>
        <ecNumber evidence="3">2.7.13.3</ecNumber>
    </recommendedName>
</protein>
<evidence type="ECO:0000256" key="1">
    <source>
        <dbReference type="ARBA" id="ARBA00000085"/>
    </source>
</evidence>
<evidence type="ECO:0000259" key="13">
    <source>
        <dbReference type="PROSITE" id="PS50885"/>
    </source>
</evidence>
<dbReference type="RefSeq" id="WP_158766421.1">
    <property type="nucleotide sequence ID" value="NZ_CP047045.1"/>
</dbReference>
<dbReference type="Pfam" id="PF00672">
    <property type="entry name" value="HAMP"/>
    <property type="match status" value="1"/>
</dbReference>
<reference evidence="15" key="1">
    <citation type="submission" date="2019-12" db="EMBL/GenBank/DDBJ databases">
        <title>Complete genome of Terracaulis silvestris 0127_4.</title>
        <authorList>
            <person name="Vieira S."/>
            <person name="Riedel T."/>
            <person name="Sproer C."/>
            <person name="Pascual J."/>
            <person name="Boedeker C."/>
            <person name="Overmann J."/>
        </authorList>
    </citation>
    <scope>NUCLEOTIDE SEQUENCE [LARGE SCALE GENOMIC DNA]</scope>
    <source>
        <strain evidence="15">0127_4</strain>
    </source>
</reference>
<dbReference type="PANTHER" id="PTHR45436">
    <property type="entry name" value="SENSOR HISTIDINE KINASE YKOH"/>
    <property type="match status" value="1"/>
</dbReference>
<dbReference type="InterPro" id="IPR036097">
    <property type="entry name" value="HisK_dim/P_sf"/>
</dbReference>
<dbReference type="AlphaFoldDB" id="A0A6I6MSM2"/>
<keyword evidence="6 11" id="KW-0812">Transmembrane</keyword>
<dbReference type="EC" id="2.7.13.3" evidence="3"/>
<evidence type="ECO:0000313" key="14">
    <source>
        <dbReference type="EMBL" id="QGZ95574.1"/>
    </source>
</evidence>
<keyword evidence="15" id="KW-1185">Reference proteome</keyword>
<dbReference type="Proteomes" id="UP000431269">
    <property type="component" value="Chromosome"/>
</dbReference>
<feature type="domain" description="HAMP" evidence="13">
    <location>
        <begin position="185"/>
        <end position="238"/>
    </location>
</feature>
<comment type="subcellular location">
    <subcellularLocation>
        <location evidence="2">Membrane</location>
    </subcellularLocation>
</comment>
<name>A0A6I6MSM2_9CAUL</name>
<feature type="domain" description="Histidine kinase" evidence="12">
    <location>
        <begin position="246"/>
        <end position="464"/>
    </location>
</feature>
<evidence type="ECO:0000313" key="15">
    <source>
        <dbReference type="Proteomes" id="UP000431269"/>
    </source>
</evidence>
<evidence type="ECO:0000256" key="4">
    <source>
        <dbReference type="ARBA" id="ARBA00022553"/>
    </source>
</evidence>